<name>A0A7R9G283_TIMSH</name>
<keyword evidence="1" id="KW-0732">Signal</keyword>
<keyword evidence="2" id="KW-0325">Glycoprotein</keyword>
<sequence>MKEFYRNVHNLGFLLTLQDISTQETPNFFTDTVNHLFISGTDFLVPRAQDGYRNPPDDRTIRGCGWDDSTYKGRCYQRSGFGGRQEVCSCLTDNCNGAPHVGTMPFLLGTSLLFLARCLF</sequence>
<dbReference type="GO" id="GO:0032222">
    <property type="term" value="P:regulation of synaptic transmission, cholinergic"/>
    <property type="evidence" value="ECO:0007669"/>
    <property type="project" value="InterPro"/>
</dbReference>
<organism evidence="3">
    <name type="scientific">Timema shepardi</name>
    <name type="common">Walking stick</name>
    <dbReference type="NCBI Taxonomy" id="629360"/>
    <lineage>
        <taxon>Eukaryota</taxon>
        <taxon>Metazoa</taxon>
        <taxon>Ecdysozoa</taxon>
        <taxon>Arthropoda</taxon>
        <taxon>Hexapoda</taxon>
        <taxon>Insecta</taxon>
        <taxon>Pterygota</taxon>
        <taxon>Neoptera</taxon>
        <taxon>Polyneoptera</taxon>
        <taxon>Phasmatodea</taxon>
        <taxon>Timematodea</taxon>
        <taxon>Timematoidea</taxon>
        <taxon>Timematidae</taxon>
        <taxon>Timema</taxon>
    </lineage>
</organism>
<evidence type="ECO:0000313" key="3">
    <source>
        <dbReference type="EMBL" id="CAD7263589.1"/>
    </source>
</evidence>
<evidence type="ECO:0008006" key="4">
    <source>
        <dbReference type="Google" id="ProtNLM"/>
    </source>
</evidence>
<dbReference type="AlphaFoldDB" id="A0A7R9G283"/>
<dbReference type="Pfam" id="PF17064">
    <property type="entry name" value="QVR"/>
    <property type="match status" value="1"/>
</dbReference>
<protein>
    <recommendedName>
        <fullName evidence="4">Protein sleepless</fullName>
    </recommendedName>
</protein>
<reference evidence="3" key="1">
    <citation type="submission" date="2020-11" db="EMBL/GenBank/DDBJ databases">
        <authorList>
            <person name="Tran Van P."/>
        </authorList>
    </citation>
    <scope>NUCLEOTIDE SEQUENCE</scope>
</reference>
<dbReference type="GO" id="GO:0030431">
    <property type="term" value="P:sleep"/>
    <property type="evidence" value="ECO:0007669"/>
    <property type="project" value="InterPro"/>
</dbReference>
<gene>
    <name evidence="3" type="ORF">TSIB3V08_LOCUS7663</name>
</gene>
<dbReference type="EMBL" id="OC003690">
    <property type="protein sequence ID" value="CAD7263589.1"/>
    <property type="molecule type" value="Genomic_DNA"/>
</dbReference>
<evidence type="ECO:0000256" key="2">
    <source>
        <dbReference type="ARBA" id="ARBA00023180"/>
    </source>
</evidence>
<proteinExistence type="predicted"/>
<evidence type="ECO:0000256" key="1">
    <source>
        <dbReference type="ARBA" id="ARBA00022729"/>
    </source>
</evidence>
<accession>A0A7R9G283</accession>
<dbReference type="InterPro" id="IPR031424">
    <property type="entry name" value="QVR-like"/>
</dbReference>